<protein>
    <recommendedName>
        <fullName evidence="11">Anion exchange protein</fullName>
    </recommendedName>
</protein>
<dbReference type="GO" id="GO:0072659">
    <property type="term" value="P:protein localization to plasma membrane"/>
    <property type="evidence" value="ECO:0007669"/>
    <property type="project" value="Ensembl"/>
</dbReference>
<comment type="subcellular location">
    <subcellularLocation>
        <location evidence="1">Cell membrane</location>
        <topology evidence="1">Multi-pass membrane protein</topology>
    </subcellularLocation>
    <subcellularLocation>
        <location evidence="11">Membrane</location>
        <topology evidence="11">Multi-pass membrane protein</topology>
    </subcellularLocation>
</comment>
<keyword evidence="3 11" id="KW-0813">Transport</keyword>
<feature type="transmembrane region" description="Helical" evidence="11">
    <location>
        <begin position="713"/>
        <end position="734"/>
    </location>
</feature>
<feature type="region of interest" description="Disordered" evidence="12">
    <location>
        <begin position="410"/>
        <end position="434"/>
    </location>
</feature>
<dbReference type="Pfam" id="PF00955">
    <property type="entry name" value="HCO3_cotransp"/>
    <property type="match status" value="2"/>
</dbReference>
<dbReference type="InterPro" id="IPR003020">
    <property type="entry name" value="HCO3_transpt_euk"/>
</dbReference>
<dbReference type="GO" id="GO:0051453">
    <property type="term" value="P:regulation of intracellular pH"/>
    <property type="evidence" value="ECO:0007669"/>
    <property type="project" value="TreeGrafter"/>
</dbReference>
<comment type="similarity">
    <text evidence="2 11">Belongs to the anion exchanger (TC 2.A.31) family.</text>
</comment>
<dbReference type="GO" id="GO:0030492">
    <property type="term" value="F:hemoglobin binding"/>
    <property type="evidence" value="ECO:0007669"/>
    <property type="project" value="Ensembl"/>
</dbReference>
<dbReference type="InterPro" id="IPR016152">
    <property type="entry name" value="PTrfase/Anion_transptr"/>
</dbReference>
<feature type="compositionally biased region" description="Polar residues" evidence="12">
    <location>
        <begin position="30"/>
        <end position="43"/>
    </location>
</feature>
<dbReference type="Proteomes" id="UP000472272">
    <property type="component" value="Chromosome 13"/>
</dbReference>
<dbReference type="GO" id="GO:0042803">
    <property type="term" value="F:protein homodimerization activity"/>
    <property type="evidence" value="ECO:0007669"/>
    <property type="project" value="Ensembl"/>
</dbReference>
<evidence type="ECO:0000313" key="16">
    <source>
        <dbReference type="Proteomes" id="UP000472272"/>
    </source>
</evidence>
<dbReference type="NCBIfam" id="TIGR00834">
    <property type="entry name" value="ae"/>
    <property type="match status" value="1"/>
</dbReference>
<dbReference type="FunFam" id="1.10.287.570:FF:000001">
    <property type="entry name" value="Anion exchange protein"/>
    <property type="match status" value="1"/>
</dbReference>
<dbReference type="InterPro" id="IPR011531">
    <property type="entry name" value="HCO3_transpt-like_TM_dom"/>
</dbReference>
<dbReference type="GO" id="GO:0016323">
    <property type="term" value="C:basolateral plasma membrane"/>
    <property type="evidence" value="ECO:0007669"/>
    <property type="project" value="Ensembl"/>
</dbReference>
<feature type="transmembrane region" description="Helical" evidence="11">
    <location>
        <begin position="496"/>
        <end position="527"/>
    </location>
</feature>
<dbReference type="GO" id="GO:0140900">
    <property type="term" value="F:chloride:bicarbonate antiporter activity"/>
    <property type="evidence" value="ECO:0007669"/>
    <property type="project" value="Ensembl"/>
</dbReference>
<dbReference type="GO" id="GO:0045852">
    <property type="term" value="P:pH elevation"/>
    <property type="evidence" value="ECO:0007669"/>
    <property type="project" value="Ensembl"/>
</dbReference>
<feature type="transmembrane region" description="Helical" evidence="11">
    <location>
        <begin position="755"/>
        <end position="778"/>
    </location>
</feature>
<dbReference type="PROSITE" id="PS00220">
    <property type="entry name" value="ANION_EXCHANGER_2"/>
    <property type="match status" value="1"/>
</dbReference>
<dbReference type="PANTHER" id="PTHR11453">
    <property type="entry name" value="ANION EXCHANGE PROTEIN"/>
    <property type="match status" value="1"/>
</dbReference>
<evidence type="ECO:0000256" key="3">
    <source>
        <dbReference type="ARBA" id="ARBA00022448"/>
    </source>
</evidence>
<dbReference type="FunFam" id="3.40.930.10:FF:000020">
    <property type="entry name" value="Anion exchange protein"/>
    <property type="match status" value="1"/>
</dbReference>
<evidence type="ECO:0000256" key="4">
    <source>
        <dbReference type="ARBA" id="ARBA00022475"/>
    </source>
</evidence>
<keyword evidence="7 11" id="KW-1133">Transmembrane helix</keyword>
<dbReference type="SUPFAM" id="SSF55804">
    <property type="entry name" value="Phoshotransferase/anion transport protein"/>
    <property type="match status" value="1"/>
</dbReference>
<feature type="region of interest" description="Disordered" evidence="12">
    <location>
        <begin position="1"/>
        <end position="68"/>
    </location>
</feature>
<feature type="transmembrane region" description="Helical" evidence="11">
    <location>
        <begin position="462"/>
        <end position="484"/>
    </location>
</feature>
<dbReference type="PRINTS" id="PR01231">
    <property type="entry name" value="HCO3TRNSPORT"/>
</dbReference>
<dbReference type="GO" id="GO:0009898">
    <property type="term" value="C:cytoplasmic side of plasma membrane"/>
    <property type="evidence" value="ECO:0007669"/>
    <property type="project" value="Ensembl"/>
</dbReference>
<evidence type="ECO:0000259" key="13">
    <source>
        <dbReference type="Pfam" id="PF00955"/>
    </source>
</evidence>
<feature type="transmembrane region" description="Helical" evidence="11">
    <location>
        <begin position="620"/>
        <end position="643"/>
    </location>
</feature>
<feature type="transmembrane region" description="Helical" evidence="11">
    <location>
        <begin position="841"/>
        <end position="860"/>
    </location>
</feature>
<dbReference type="GO" id="GO:0036296">
    <property type="term" value="P:response to increased oxygen levels"/>
    <property type="evidence" value="ECO:0007669"/>
    <property type="project" value="Ensembl"/>
</dbReference>
<dbReference type="Ensembl" id="ENSPMRT00000024845.1">
    <property type="protein sequence ID" value="ENSPMRP00000023404.1"/>
    <property type="gene ID" value="ENSPMRG00000015178.1"/>
</dbReference>
<gene>
    <name evidence="15" type="primary">SLC4A1</name>
</gene>
<dbReference type="InterPro" id="IPR001717">
    <property type="entry name" value="Anion_exchange"/>
</dbReference>
<feature type="transmembrane region" description="Helical" evidence="11">
    <location>
        <begin position="659"/>
        <end position="679"/>
    </location>
</feature>
<sequence length="959" mass="107972">QHRSAKDEHLDKRKAGNGQLLHANVPLDSGTGTNPSQGLTKPSSPRIPLMEYPSHRDGESVLPSLSPEPEPICNLTSCDDLLRGRRNPNGNSQSCTSALKRCKRGRGKGGQYNRRALCYTPQAFVELHELVMDRNNELRWMEASHWINLEEDFEEMGHWGRPHLSYLNFQSLLEVRRAFSKGTVLLDLQEKSLAGIAHQIHVSPWQKRCFASLSGLAKLICKLCCLSFSSCVPILFHSTSLCLCLDPFLSCTWFVFLFLSVSVLSPLNDAPYPSILPSGRASIVDHPTLAFVRLKDAVELDYVLEVPVPVRFLFVVLGPDSPHANYYHEIGRAISTMMSERVFRLDSYMAGSRQDLLKSLDAYLDCCIVVPPSHIQSETLLKSLFPVQKELLRKRYRPEERTELTKQLEQELQGQAFKTPEKDDDDPLSRTGRPFGGLVRDIKRRYPKYLSDITDALNAQSLAAVIFIYFAALSPAITFGGLLGEKTEKQMGVSELLISTAVQGVIFCLLGAQPLLVIGFSGPLLVFEEAFYGFCQSLEIEYHPGRVWIGLWLIILVLVVVAFEGSFLVRYISRYTQEIFSFLISLIFIYETFFKLYKIFEKFPLQPAYNITVLNGDPDYPVPNTALLALILMAGTFFIAFFLRQFKNSSFFPGKIRRVIGDFGVPIAIFLMALVDYFIETTYSQKLKVPKGLDTTHPARSWFVHPLGEDGAFPWWMALASVVPALLVFILIFLESQITTLIVSKPERKLVKGSGFHLDLLLIVGLGGIAPLFGAPWLSATTVRTVTHANALTVMSKTTVPGEKAHVQEVKEQRITGLLVAILVGLSIFMEPILKLIPLSVLFGIFLYMGVTSLNGIQLYDRILLMLKPPKYYPDVPYVRKVKPLRMHLFTFTQILCLVLLWVVKTTPASLALPFVLILTVPVRRYLLPCFFSNVELKYVSINKRGSKCEGDKNWKERI</sequence>
<feature type="domain" description="Band 3 cytoplasmic" evidence="14">
    <location>
        <begin position="279"/>
        <end position="376"/>
    </location>
</feature>
<reference evidence="15" key="3">
    <citation type="submission" date="2025-09" db="UniProtKB">
        <authorList>
            <consortium name="Ensembl"/>
        </authorList>
    </citation>
    <scope>IDENTIFICATION</scope>
</reference>
<keyword evidence="4" id="KW-1003">Cell membrane</keyword>
<feature type="transmembrane region" description="Helical" evidence="11">
    <location>
        <begin position="579"/>
        <end position="600"/>
    </location>
</feature>
<keyword evidence="16" id="KW-1185">Reference proteome</keyword>
<keyword evidence="8 11" id="KW-0406">Ion transport</keyword>
<dbReference type="GO" id="GO:0007596">
    <property type="term" value="P:blood coagulation"/>
    <property type="evidence" value="ECO:0007669"/>
    <property type="project" value="Ensembl"/>
</dbReference>
<keyword evidence="5" id="KW-0039">Anion exchange</keyword>
<dbReference type="Gene3D" id="3.40.930.10">
    <property type="entry name" value="Mannitol-specific EII, Chain A"/>
    <property type="match status" value="2"/>
</dbReference>
<evidence type="ECO:0000256" key="11">
    <source>
        <dbReference type="RuleBase" id="RU362035"/>
    </source>
</evidence>
<keyword evidence="9 11" id="KW-0472">Membrane</keyword>
<evidence type="ECO:0000256" key="12">
    <source>
        <dbReference type="SAM" id="MobiDB-lite"/>
    </source>
</evidence>
<evidence type="ECO:0000256" key="5">
    <source>
        <dbReference type="ARBA" id="ARBA00022681"/>
    </source>
</evidence>
<evidence type="ECO:0000256" key="7">
    <source>
        <dbReference type="ARBA" id="ARBA00022989"/>
    </source>
</evidence>
<dbReference type="GO" id="GO:0030863">
    <property type="term" value="C:cortical cytoskeleton"/>
    <property type="evidence" value="ECO:0007669"/>
    <property type="project" value="Ensembl"/>
</dbReference>
<feature type="transmembrane region" description="Helical" evidence="11">
    <location>
        <begin position="547"/>
        <end position="572"/>
    </location>
</feature>
<dbReference type="PANTHER" id="PTHR11453:SF12">
    <property type="entry name" value="BAND 3 ANION TRANSPORT PROTEIN"/>
    <property type="match status" value="1"/>
</dbReference>
<evidence type="ECO:0000259" key="14">
    <source>
        <dbReference type="Pfam" id="PF07565"/>
    </source>
</evidence>
<dbReference type="GeneTree" id="ENSGT00940000157423"/>
<evidence type="ECO:0000256" key="9">
    <source>
        <dbReference type="ARBA" id="ARBA00023136"/>
    </source>
</evidence>
<evidence type="ECO:0000256" key="1">
    <source>
        <dbReference type="ARBA" id="ARBA00004651"/>
    </source>
</evidence>
<name>A0A670JIK3_PODMU</name>
<evidence type="ECO:0000256" key="2">
    <source>
        <dbReference type="ARBA" id="ARBA00010993"/>
    </source>
</evidence>
<dbReference type="InterPro" id="IPR018241">
    <property type="entry name" value="Anion_exchange_CS"/>
</dbReference>
<keyword evidence="6 11" id="KW-0812">Transmembrane</keyword>
<comment type="catalytic activity">
    <reaction evidence="10">
        <text>hydrogencarbonate(in) + chloride(out) = hydrogencarbonate(out) + chloride(in)</text>
        <dbReference type="Rhea" id="RHEA:72363"/>
        <dbReference type="ChEBI" id="CHEBI:17544"/>
        <dbReference type="ChEBI" id="CHEBI:17996"/>
    </reaction>
</comment>
<organism evidence="15 16">
    <name type="scientific">Podarcis muralis</name>
    <name type="common">Wall lizard</name>
    <name type="synonym">Lacerta muralis</name>
    <dbReference type="NCBI Taxonomy" id="64176"/>
    <lineage>
        <taxon>Eukaryota</taxon>
        <taxon>Metazoa</taxon>
        <taxon>Chordata</taxon>
        <taxon>Craniata</taxon>
        <taxon>Vertebrata</taxon>
        <taxon>Euteleostomi</taxon>
        <taxon>Lepidosauria</taxon>
        <taxon>Squamata</taxon>
        <taxon>Bifurcata</taxon>
        <taxon>Unidentata</taxon>
        <taxon>Episquamata</taxon>
        <taxon>Laterata</taxon>
        <taxon>Lacertibaenia</taxon>
        <taxon>Lacertidae</taxon>
        <taxon>Podarcis</taxon>
    </lineage>
</organism>
<evidence type="ECO:0000256" key="6">
    <source>
        <dbReference type="ARBA" id="ARBA00022692"/>
    </source>
</evidence>
<feature type="compositionally biased region" description="Basic and acidic residues" evidence="12">
    <location>
        <begin position="1"/>
        <end position="14"/>
    </location>
</feature>
<reference evidence="15" key="2">
    <citation type="submission" date="2025-08" db="UniProtKB">
        <authorList>
            <consortium name="Ensembl"/>
        </authorList>
    </citation>
    <scope>IDENTIFICATION</scope>
</reference>
<dbReference type="Pfam" id="PF07565">
    <property type="entry name" value="Band_3_cyto"/>
    <property type="match status" value="2"/>
</dbReference>
<dbReference type="GO" id="GO:0170014">
    <property type="term" value="C:ankyrin-1 complex"/>
    <property type="evidence" value="ECO:0007669"/>
    <property type="project" value="Ensembl"/>
</dbReference>
<accession>A0A670JIK3</accession>
<dbReference type="GO" id="GO:0035811">
    <property type="term" value="P:negative regulation of urine volume"/>
    <property type="evidence" value="ECO:0007669"/>
    <property type="project" value="Ensembl"/>
</dbReference>
<dbReference type="OMA" id="YSHFPIW"/>
<evidence type="ECO:0000256" key="10">
    <source>
        <dbReference type="ARBA" id="ARBA00049347"/>
    </source>
</evidence>
<evidence type="ECO:0000313" key="15">
    <source>
        <dbReference type="Ensembl" id="ENSPMRP00000023404.1"/>
    </source>
</evidence>
<dbReference type="Gene3D" id="1.10.287.570">
    <property type="entry name" value="Helical hairpin bin"/>
    <property type="match status" value="1"/>
</dbReference>
<evidence type="ECO:0000256" key="8">
    <source>
        <dbReference type="ARBA" id="ARBA00023065"/>
    </source>
</evidence>
<feature type="domain" description="Bicarbonate transporter-like transmembrane" evidence="13">
    <location>
        <begin position="619"/>
        <end position="940"/>
    </location>
</feature>
<dbReference type="PRINTS" id="PR00165">
    <property type="entry name" value="ANIONEXCHNGR"/>
</dbReference>
<dbReference type="GO" id="GO:0030506">
    <property type="term" value="F:ankyrin binding"/>
    <property type="evidence" value="ECO:0007669"/>
    <property type="project" value="Ensembl"/>
</dbReference>
<proteinExistence type="inferred from homology"/>
<comment type="caution">
    <text evidence="11">Lacks conserved residue(s) required for the propagation of feature annotation.</text>
</comment>
<dbReference type="PROSITE" id="PS00219">
    <property type="entry name" value="ANION_EXCHANGER_1"/>
    <property type="match status" value="1"/>
</dbReference>
<feature type="domain" description="Band 3 cytoplasmic" evidence="14">
    <location>
        <begin position="122"/>
        <end position="200"/>
    </location>
</feature>
<dbReference type="GO" id="GO:0017121">
    <property type="term" value="P:plasma membrane phospholipid scrambling"/>
    <property type="evidence" value="ECO:0007669"/>
    <property type="project" value="Ensembl"/>
</dbReference>
<reference evidence="15 16" key="1">
    <citation type="journal article" date="2019" name="Proc. Natl. Acad. Sci. U.S.A.">
        <title>Regulatory changes in pterin and carotenoid genes underlie balanced color polymorphisms in the wall lizard.</title>
        <authorList>
            <person name="Andrade P."/>
            <person name="Pinho C."/>
            <person name="Perez I de Lanuza G."/>
            <person name="Afonso S."/>
            <person name="Brejcha J."/>
            <person name="Rubin C.J."/>
            <person name="Wallerman O."/>
            <person name="Pereira P."/>
            <person name="Sabatino S.J."/>
            <person name="Bellati A."/>
            <person name="Pellitteri-Rosa D."/>
            <person name="Bosakova Z."/>
            <person name="Bunikis I."/>
            <person name="Carretero M.A."/>
            <person name="Feiner N."/>
            <person name="Marsik P."/>
            <person name="Pauperio F."/>
            <person name="Salvi D."/>
            <person name="Soler L."/>
            <person name="While G.M."/>
            <person name="Uller T."/>
            <person name="Font E."/>
            <person name="Andersson L."/>
            <person name="Carneiro M."/>
        </authorList>
    </citation>
    <scope>NUCLEOTIDE SEQUENCE</scope>
</reference>
<dbReference type="InterPro" id="IPR013769">
    <property type="entry name" value="Band3_cytoplasmic_dom"/>
</dbReference>
<feature type="domain" description="Bicarbonate transporter-like transmembrane" evidence="13">
    <location>
        <begin position="433"/>
        <end position="608"/>
    </location>
</feature>
<dbReference type="AlphaFoldDB" id="A0A670JIK3"/>
<dbReference type="GO" id="GO:1904539">
    <property type="term" value="P:negative regulation of glycolytic process through fructose-6-phosphate"/>
    <property type="evidence" value="ECO:0007669"/>
    <property type="project" value="Ensembl"/>
</dbReference>
<dbReference type="GO" id="GO:0048821">
    <property type="term" value="P:erythrocyte development"/>
    <property type="evidence" value="ECO:0007669"/>
    <property type="project" value="Ensembl"/>
</dbReference>